<dbReference type="Proteomes" id="UP000694410">
    <property type="component" value="Unplaced"/>
</dbReference>
<reference evidence="2" key="1">
    <citation type="submission" date="2025-08" db="UniProtKB">
        <authorList>
            <consortium name="Ensembl"/>
        </authorList>
    </citation>
    <scope>IDENTIFICATION</scope>
</reference>
<sequence>AMAKAAIHPTPGQNHRLTRAGHLTHQQAPCGSSAAENTANQSSKPSLPPNLPHSKAVAPAKPRHRHRKQQVPSPEDCMKLNPSFVGIALSSLLAIDLWASKRLGVCAGEGSAWGSARPLMKVIEVSGHGIPWLLGTFYGLCQSDSSAAREVLLNLLFGEAGGCGGGTPGTRQSWLSRSLESSSWF</sequence>
<protein>
    <submittedName>
        <fullName evidence="2">Uncharacterized protein</fullName>
    </submittedName>
</protein>
<dbReference type="Ensembl" id="ENSCCET00000037194.1">
    <property type="protein sequence ID" value="ENSCCEP00000024818.1"/>
    <property type="gene ID" value="ENSCCEG00000022002.1"/>
</dbReference>
<reference evidence="2" key="2">
    <citation type="submission" date="2025-09" db="UniProtKB">
        <authorList>
            <consortium name="Ensembl"/>
        </authorList>
    </citation>
    <scope>IDENTIFICATION</scope>
</reference>
<feature type="compositionally biased region" description="Polar residues" evidence="1">
    <location>
        <begin position="26"/>
        <end position="45"/>
    </location>
</feature>
<feature type="region of interest" description="Disordered" evidence="1">
    <location>
        <begin position="26"/>
        <end position="76"/>
    </location>
</feature>
<evidence type="ECO:0000256" key="1">
    <source>
        <dbReference type="SAM" id="MobiDB-lite"/>
    </source>
</evidence>
<dbReference type="AlphaFoldDB" id="A0A8C0VQ92"/>
<organism evidence="2 3">
    <name type="scientific">Cyanistes caeruleus</name>
    <name type="common">Eurasian blue tit</name>
    <name type="synonym">Parus caeruleus</name>
    <dbReference type="NCBI Taxonomy" id="156563"/>
    <lineage>
        <taxon>Eukaryota</taxon>
        <taxon>Metazoa</taxon>
        <taxon>Chordata</taxon>
        <taxon>Craniata</taxon>
        <taxon>Vertebrata</taxon>
        <taxon>Euteleostomi</taxon>
        <taxon>Archelosauria</taxon>
        <taxon>Archosauria</taxon>
        <taxon>Dinosauria</taxon>
        <taxon>Saurischia</taxon>
        <taxon>Theropoda</taxon>
        <taxon>Coelurosauria</taxon>
        <taxon>Aves</taxon>
        <taxon>Neognathae</taxon>
        <taxon>Neoaves</taxon>
        <taxon>Telluraves</taxon>
        <taxon>Australaves</taxon>
        <taxon>Passeriformes</taxon>
        <taxon>Paridae</taxon>
        <taxon>Cyanistes</taxon>
    </lineage>
</organism>
<evidence type="ECO:0000313" key="2">
    <source>
        <dbReference type="Ensembl" id="ENSCCEP00000024818.1"/>
    </source>
</evidence>
<name>A0A8C0VQ92_CYACU</name>
<keyword evidence="3" id="KW-1185">Reference proteome</keyword>
<evidence type="ECO:0000313" key="3">
    <source>
        <dbReference type="Proteomes" id="UP000694410"/>
    </source>
</evidence>
<proteinExistence type="predicted"/>
<accession>A0A8C0VQ92</accession>